<gene>
    <name evidence="2" type="ORF">AAGS29_00150</name>
</gene>
<comment type="caution">
    <text evidence="2">The sequence shown here is derived from an EMBL/GenBank/DDBJ whole genome shotgun (WGS) entry which is preliminary data.</text>
</comment>
<sequence>MKFEFQQATKSDRDYLLGLRKLTMVEHLEKSGQFLSDKEHEIRLDDKYHCSYLVHYKNALVGTLKYDSTELEVEIMQIQIHPDHQNKGYGRGIIQQVLNGAQSKIVSLTVLKENPALQLYLRLGFKIVSEDMYEYHMQIKH</sequence>
<feature type="domain" description="N-acetyltransferase" evidence="1">
    <location>
        <begin position="3"/>
        <end position="141"/>
    </location>
</feature>
<dbReference type="EMBL" id="JBCHKU010000001">
    <property type="protein sequence ID" value="MEM6247018.1"/>
    <property type="molecule type" value="Genomic_DNA"/>
</dbReference>
<evidence type="ECO:0000313" key="3">
    <source>
        <dbReference type="Proteomes" id="UP001489333"/>
    </source>
</evidence>
<dbReference type="Proteomes" id="UP001489333">
    <property type="component" value="Unassembled WGS sequence"/>
</dbReference>
<dbReference type="Gene3D" id="3.40.630.30">
    <property type="match status" value="1"/>
</dbReference>
<evidence type="ECO:0000313" key="2">
    <source>
        <dbReference type="EMBL" id="MEM6247018.1"/>
    </source>
</evidence>
<dbReference type="InterPro" id="IPR000182">
    <property type="entry name" value="GNAT_dom"/>
</dbReference>
<dbReference type="Pfam" id="PF13508">
    <property type="entry name" value="Acetyltransf_7"/>
    <property type="match status" value="1"/>
</dbReference>
<accession>A0ABU9UL94</accession>
<dbReference type="InterPro" id="IPR016181">
    <property type="entry name" value="Acyl_CoA_acyltransferase"/>
</dbReference>
<dbReference type="SUPFAM" id="SSF55729">
    <property type="entry name" value="Acyl-CoA N-acyltransferases (Nat)"/>
    <property type="match status" value="1"/>
</dbReference>
<organism evidence="2 3">
    <name type="scientific">Shewanella vaxholmensis</name>
    <dbReference type="NCBI Taxonomy" id="3063535"/>
    <lineage>
        <taxon>Bacteria</taxon>
        <taxon>Pseudomonadati</taxon>
        <taxon>Pseudomonadota</taxon>
        <taxon>Gammaproteobacteria</taxon>
        <taxon>Alteromonadales</taxon>
        <taxon>Shewanellaceae</taxon>
        <taxon>Shewanella</taxon>
    </lineage>
</organism>
<name>A0ABU9UL94_9GAMM</name>
<dbReference type="PROSITE" id="PS51186">
    <property type="entry name" value="GNAT"/>
    <property type="match status" value="1"/>
</dbReference>
<reference evidence="2 3" key="1">
    <citation type="submission" date="2024-04" db="EMBL/GenBank/DDBJ databases">
        <title>Novel Shewanella species isolated from Baltic Sea sediments.</title>
        <authorList>
            <person name="Martin-Rodriguez A.J."/>
            <person name="Fernandez-Juarez V."/>
            <person name="Valeriano V.D."/>
            <person name="Mihindukulasooriya I."/>
            <person name="Ceresnova L."/>
            <person name="Joffre E."/>
            <person name="Jensie-Markopoulos S."/>
            <person name="Moore E.R.B."/>
            <person name="Sjoling A."/>
        </authorList>
    </citation>
    <scope>NUCLEOTIDE SEQUENCE [LARGE SCALE GENOMIC DNA]</scope>
    <source>
        <strain evidence="2 3">VAX-SP0-0CM-1</strain>
    </source>
</reference>
<keyword evidence="3" id="KW-1185">Reference proteome</keyword>
<dbReference type="CDD" id="cd04301">
    <property type="entry name" value="NAT_SF"/>
    <property type="match status" value="1"/>
</dbReference>
<proteinExistence type="predicted"/>
<dbReference type="RefSeq" id="WP_063883186.1">
    <property type="nucleotide sequence ID" value="NZ_JBCHKT010000001.1"/>
</dbReference>
<evidence type="ECO:0000259" key="1">
    <source>
        <dbReference type="PROSITE" id="PS51186"/>
    </source>
</evidence>
<protein>
    <submittedName>
        <fullName evidence="2">GNAT family N-acetyltransferase</fullName>
    </submittedName>
</protein>